<dbReference type="EMBL" id="KQ248003">
    <property type="protein sequence ID" value="KNC71851.1"/>
    <property type="molecule type" value="Genomic_DNA"/>
</dbReference>
<dbReference type="Proteomes" id="UP000054560">
    <property type="component" value="Unassembled WGS sequence"/>
</dbReference>
<dbReference type="GeneID" id="25916107"/>
<organism evidence="1 2">
    <name type="scientific">Sphaeroforma arctica JP610</name>
    <dbReference type="NCBI Taxonomy" id="667725"/>
    <lineage>
        <taxon>Eukaryota</taxon>
        <taxon>Ichthyosporea</taxon>
        <taxon>Ichthyophonida</taxon>
        <taxon>Sphaeroforma</taxon>
    </lineage>
</organism>
<keyword evidence="2" id="KW-1185">Reference proteome</keyword>
<sequence>MRLDVSILDAQGDIEIDQSISNKVNAVQRSVAQCLNSNGGSANFNEIVEHVSKRWQTLRKRDGLPYHTRIK</sequence>
<evidence type="ECO:0000313" key="2">
    <source>
        <dbReference type="Proteomes" id="UP000054560"/>
    </source>
</evidence>
<gene>
    <name evidence="1" type="ORF">SARC_15603</name>
</gene>
<reference evidence="1 2" key="1">
    <citation type="submission" date="2011-02" db="EMBL/GenBank/DDBJ databases">
        <title>The Genome Sequence of Sphaeroforma arctica JP610.</title>
        <authorList>
            <consortium name="The Broad Institute Genome Sequencing Platform"/>
            <person name="Russ C."/>
            <person name="Cuomo C."/>
            <person name="Young S.K."/>
            <person name="Zeng Q."/>
            <person name="Gargeya S."/>
            <person name="Alvarado L."/>
            <person name="Berlin A."/>
            <person name="Chapman S.B."/>
            <person name="Chen Z."/>
            <person name="Freedman E."/>
            <person name="Gellesch M."/>
            <person name="Goldberg J."/>
            <person name="Griggs A."/>
            <person name="Gujja S."/>
            <person name="Heilman E."/>
            <person name="Heiman D."/>
            <person name="Howarth C."/>
            <person name="Mehta T."/>
            <person name="Neiman D."/>
            <person name="Pearson M."/>
            <person name="Roberts A."/>
            <person name="Saif S."/>
            <person name="Shea T."/>
            <person name="Shenoy N."/>
            <person name="Sisk P."/>
            <person name="Stolte C."/>
            <person name="Sykes S."/>
            <person name="White J."/>
            <person name="Yandava C."/>
            <person name="Burger G."/>
            <person name="Gray M.W."/>
            <person name="Holland P.W.H."/>
            <person name="King N."/>
            <person name="Lang F.B.F."/>
            <person name="Roger A.J."/>
            <person name="Ruiz-Trillo I."/>
            <person name="Haas B."/>
            <person name="Nusbaum C."/>
            <person name="Birren B."/>
        </authorList>
    </citation>
    <scope>NUCLEOTIDE SEQUENCE [LARGE SCALE GENOMIC DNA]</scope>
    <source>
        <strain evidence="1 2">JP610</strain>
    </source>
</reference>
<proteinExistence type="predicted"/>
<name>A0A0L0F5J2_9EUKA</name>
<evidence type="ECO:0000313" key="1">
    <source>
        <dbReference type="EMBL" id="KNC71851.1"/>
    </source>
</evidence>
<dbReference type="AlphaFoldDB" id="A0A0L0F5J2"/>
<dbReference type="RefSeq" id="XP_014145753.1">
    <property type="nucleotide sequence ID" value="XM_014290278.1"/>
</dbReference>
<accession>A0A0L0F5J2</accession>
<protein>
    <submittedName>
        <fullName evidence="1">Uncharacterized protein</fullName>
    </submittedName>
</protein>